<dbReference type="Proteomes" id="UP000231070">
    <property type="component" value="Unassembled WGS sequence"/>
</dbReference>
<name>A0A2G9WNS7_9HYPH</name>
<gene>
    <name evidence="1" type="ORF">CJ014_25850</name>
</gene>
<evidence type="ECO:0008006" key="3">
    <source>
        <dbReference type="Google" id="ProtNLM"/>
    </source>
</evidence>
<dbReference type="OrthoDB" id="122670at2"/>
<comment type="caution">
    <text evidence="1">The sequence shown here is derived from an EMBL/GenBank/DDBJ whole genome shotgun (WGS) entry which is preliminary data.</text>
</comment>
<organism evidence="1 2">
    <name type="scientific">Pleomorphomonas carboxyditropha</name>
    <dbReference type="NCBI Taxonomy" id="2023338"/>
    <lineage>
        <taxon>Bacteria</taxon>
        <taxon>Pseudomonadati</taxon>
        <taxon>Pseudomonadota</taxon>
        <taxon>Alphaproteobacteria</taxon>
        <taxon>Hyphomicrobiales</taxon>
        <taxon>Pleomorphomonadaceae</taxon>
        <taxon>Pleomorphomonas</taxon>
    </lineage>
</organism>
<sequence length="82" mass="9273">MPTVLRFDGLSVVIYPNDHRPAHVHVRGAGSEAVFILHCPDGPPTLRESFGFNMRELNRIELDLAGALATLCAEWRVFHDRY</sequence>
<protein>
    <recommendedName>
        <fullName evidence="3">DUF4160 domain-containing protein</fullName>
    </recommendedName>
</protein>
<accession>A0A2G9WNS7</accession>
<evidence type="ECO:0000313" key="2">
    <source>
        <dbReference type="Proteomes" id="UP000231070"/>
    </source>
</evidence>
<keyword evidence="2" id="KW-1185">Reference proteome</keyword>
<dbReference type="RefSeq" id="WP_100083392.1">
    <property type="nucleotide sequence ID" value="NZ_NQVN01000037.1"/>
</dbReference>
<proteinExistence type="predicted"/>
<reference evidence="1 2" key="1">
    <citation type="submission" date="2017-08" db="EMBL/GenBank/DDBJ databases">
        <title>Pleomorphomonas carboxidotrophicus sp. nov., a new mesophilic hydrogenogenic carboxidotroph.</title>
        <authorList>
            <person name="Esquivel-Elizondo S."/>
            <person name="Krajmalnik-Brown R."/>
            <person name="Maldonado J."/>
        </authorList>
    </citation>
    <scope>NUCLEOTIDE SEQUENCE [LARGE SCALE GENOMIC DNA]</scope>
    <source>
        <strain evidence="1 2">SVCO-16</strain>
    </source>
</reference>
<dbReference type="AlphaFoldDB" id="A0A2G9WNS7"/>
<dbReference type="EMBL" id="NQVN01000037">
    <property type="protein sequence ID" value="PIO96357.1"/>
    <property type="molecule type" value="Genomic_DNA"/>
</dbReference>
<dbReference type="Pfam" id="PF13711">
    <property type="entry name" value="DUF4160"/>
    <property type="match status" value="1"/>
</dbReference>
<evidence type="ECO:0000313" key="1">
    <source>
        <dbReference type="EMBL" id="PIO96357.1"/>
    </source>
</evidence>
<dbReference type="InterPro" id="IPR025427">
    <property type="entry name" value="DUF4160"/>
</dbReference>